<evidence type="ECO:0000313" key="3">
    <source>
        <dbReference type="EMBL" id="KYH33747.1"/>
    </source>
</evidence>
<dbReference type="GO" id="GO:0051604">
    <property type="term" value="P:protein maturation"/>
    <property type="evidence" value="ECO:0007669"/>
    <property type="project" value="UniProtKB-UniRule"/>
</dbReference>
<evidence type="ECO:0000313" key="4">
    <source>
        <dbReference type="Proteomes" id="UP000075670"/>
    </source>
</evidence>
<dbReference type="GO" id="GO:0016151">
    <property type="term" value="F:nickel cation binding"/>
    <property type="evidence" value="ECO:0007669"/>
    <property type="project" value="UniProtKB-UniRule"/>
</dbReference>
<comment type="catalytic activity">
    <reaction evidence="2">
        <text>Ni(II)-pyridinium-3,5-bisthiocarboxylate mononucleotide = pyridinium-3,5-bisthiocarboxylate mononucleotide + Ni(2+)</text>
        <dbReference type="Rhea" id="RHEA:54784"/>
        <dbReference type="ChEBI" id="CHEBI:49786"/>
        <dbReference type="ChEBI" id="CHEBI:137372"/>
        <dbReference type="ChEBI" id="CHEBI:137373"/>
        <dbReference type="EC" id="4.99.1.12"/>
    </reaction>
</comment>
<dbReference type="PANTHER" id="PTHR36566:SF1">
    <property type="entry name" value="PYRIDINIUM-3,5-BISTHIOCARBOXYLIC ACID MONONUCLEOTIDE NICKEL INSERTION PROTEIN"/>
    <property type="match status" value="1"/>
</dbReference>
<keyword evidence="4" id="KW-1185">Reference proteome</keyword>
<accession>A0A151B263</accession>
<dbReference type="InterPro" id="IPR002822">
    <property type="entry name" value="Ni_insertion"/>
</dbReference>
<reference evidence="3 4" key="1">
    <citation type="submission" date="2016-02" db="EMBL/GenBank/DDBJ databases">
        <title>Genome sequence of Moorella mulderi DSM 14980.</title>
        <authorList>
            <person name="Poehlein A."/>
            <person name="Daniel R."/>
        </authorList>
    </citation>
    <scope>NUCLEOTIDE SEQUENCE [LARGE SCALE GENOMIC DNA]</scope>
    <source>
        <strain evidence="3 4">DSM 14980</strain>
    </source>
</reference>
<dbReference type="Pfam" id="PF01969">
    <property type="entry name" value="Ni_insertion"/>
    <property type="match status" value="1"/>
</dbReference>
<dbReference type="HAMAP" id="MF_01074">
    <property type="entry name" value="LarC"/>
    <property type="match status" value="1"/>
</dbReference>
<keyword evidence="1 2" id="KW-0533">Nickel</keyword>
<name>A0A151B263_9FIRM</name>
<dbReference type="EMBL" id="LTBC01000001">
    <property type="protein sequence ID" value="KYH33747.1"/>
    <property type="molecule type" value="Genomic_DNA"/>
</dbReference>
<comment type="function">
    <text evidence="2">Involved in the biosynthesis of a nickel-pincer cofactor ((SCS)Ni(II) pincer complex). Binds Ni(2+), and functions in nickel delivery to pyridinium-3,5-bisthiocarboxylic acid mononucleotide (P2TMN), to form the mature cofactor. Is thus probably required for the activation of nickel-pincer cofactor-dependent enzymes.</text>
</comment>
<organism evidence="3 4">
    <name type="scientific">Moorella mulderi DSM 14980</name>
    <dbReference type="NCBI Taxonomy" id="1122241"/>
    <lineage>
        <taxon>Bacteria</taxon>
        <taxon>Bacillati</taxon>
        <taxon>Bacillota</taxon>
        <taxon>Clostridia</taxon>
        <taxon>Neomoorellales</taxon>
        <taxon>Neomoorellaceae</taxon>
        <taxon>Neomoorella</taxon>
    </lineage>
</organism>
<dbReference type="NCBIfam" id="TIGR00299">
    <property type="entry name" value="nickel pincer cofactor biosynthesis protein LarC"/>
    <property type="match status" value="1"/>
</dbReference>
<protein>
    <recommendedName>
        <fullName evidence="2">Pyridinium-3,5-bisthiocarboxylic acid mononucleotide nickel insertion protein</fullName>
        <shortName evidence="2">P2TMN nickel insertion protein</shortName>
        <ecNumber evidence="2">4.99.1.12</ecNumber>
    </recommendedName>
    <alternativeName>
        <fullName evidence="2">Nickel-pincer cofactor biosynthesis protein LarC</fullName>
    </alternativeName>
</protein>
<gene>
    <name evidence="2" type="primary">larC</name>
    <name evidence="3" type="ORF">MOMUL_04570</name>
</gene>
<evidence type="ECO:0000256" key="2">
    <source>
        <dbReference type="HAMAP-Rule" id="MF_01074"/>
    </source>
</evidence>
<proteinExistence type="inferred from homology"/>
<dbReference type="PATRIC" id="fig|1122241.3.peg.484"/>
<dbReference type="Gene3D" id="3.10.20.300">
    <property type="entry name" value="mk0293 like domain"/>
    <property type="match status" value="1"/>
</dbReference>
<evidence type="ECO:0000256" key="1">
    <source>
        <dbReference type="ARBA" id="ARBA00022596"/>
    </source>
</evidence>
<sequence>MKVAYFDCFSGISGDMCLGALLANGLSRDELVAGLKGLALEGWELQVREVKQQGIAAIDVDVQVAGHQPHRHLEDILELINNSPLPAPVREKATAVFQRLARAEGQVHGISPEKVHFHEVGAVDAIIDIVGTVLGLHLLGIERVIASPLPLGSGWVECHHGKLPVPAPATLYLLQGYPVYGTEDKAELVTPTGAALITTLAGSFGPFPAMNLTSVGFGAGKTLLAHPNLLRLALGEIAGTQPEGEESSLVLETTIDDMNAEFFPALMEQVLAAGAVDAYFTPVQMKKGRPGVLFTTICPENRLAAVAAAIFRHSSTLGLRFRRDRRLVCQRRSTEVLTPYGPVTVKWGLYHDPEGRAITNVAPEYESCRQAALAAGVPVKEVYAAALAAARAVKVW</sequence>
<dbReference type="OrthoDB" id="9765625at2"/>
<dbReference type="GO" id="GO:0016829">
    <property type="term" value="F:lyase activity"/>
    <property type="evidence" value="ECO:0007669"/>
    <property type="project" value="UniProtKB-UniRule"/>
</dbReference>
<comment type="caution">
    <text evidence="3">The sequence shown here is derived from an EMBL/GenBank/DDBJ whole genome shotgun (WGS) entry which is preliminary data.</text>
</comment>
<dbReference type="PANTHER" id="PTHR36566">
    <property type="entry name" value="NICKEL INSERTION PROTEIN-RELATED"/>
    <property type="match status" value="1"/>
</dbReference>
<dbReference type="Gene3D" id="3.30.70.1380">
    <property type="entry name" value="Transcriptional regulatory protein pf0864 domain like"/>
    <property type="match status" value="1"/>
</dbReference>
<comment type="similarity">
    <text evidence="2">Belongs to the LarC family.</text>
</comment>
<dbReference type="EC" id="4.99.1.12" evidence="2"/>
<dbReference type="Proteomes" id="UP000075670">
    <property type="component" value="Unassembled WGS sequence"/>
</dbReference>
<dbReference type="RefSeq" id="WP_062280934.1">
    <property type="nucleotide sequence ID" value="NZ_LTBC01000001.1"/>
</dbReference>
<keyword evidence="2" id="KW-0456">Lyase</keyword>
<dbReference type="AlphaFoldDB" id="A0A151B263"/>